<protein>
    <submittedName>
        <fullName evidence="2">Uncharacterized protein</fullName>
    </submittedName>
</protein>
<dbReference type="AlphaFoldDB" id="B8J311"/>
<feature type="compositionally biased region" description="Polar residues" evidence="1">
    <location>
        <begin position="69"/>
        <end position="84"/>
    </location>
</feature>
<gene>
    <name evidence="2" type="ordered locus">Ddes_0233</name>
</gene>
<feature type="region of interest" description="Disordered" evidence="1">
    <location>
        <begin position="64"/>
        <end position="84"/>
    </location>
</feature>
<dbReference type="KEGG" id="dds:Ddes_0233"/>
<dbReference type="HOGENOM" id="CLU_190756_0_0_7"/>
<accession>B8J311</accession>
<dbReference type="eggNOG" id="ENOG5033GTT">
    <property type="taxonomic scope" value="Bacteria"/>
</dbReference>
<evidence type="ECO:0000313" key="2">
    <source>
        <dbReference type="EMBL" id="ACL48148.1"/>
    </source>
</evidence>
<name>B8J311_DESDA</name>
<organism evidence="2">
    <name type="scientific">Desulfovibrio desulfuricans (strain ATCC 27774 / DSM 6949 / MB)</name>
    <dbReference type="NCBI Taxonomy" id="525146"/>
    <lineage>
        <taxon>Bacteria</taxon>
        <taxon>Pseudomonadati</taxon>
        <taxon>Thermodesulfobacteriota</taxon>
        <taxon>Desulfovibrionia</taxon>
        <taxon>Desulfovibrionales</taxon>
        <taxon>Desulfovibrionaceae</taxon>
        <taxon>Desulfovibrio</taxon>
    </lineage>
</organism>
<proteinExistence type="predicted"/>
<sequence length="84" mass="9788">MLVYELEDAIYETEGIQIIIRANRNEETELDYDYQRACSGNTTLSELRRGRLSDLGERYEYEVIDGDNDTPNGRTKLSTIRDSY</sequence>
<evidence type="ECO:0000256" key="1">
    <source>
        <dbReference type="SAM" id="MobiDB-lite"/>
    </source>
</evidence>
<reference evidence="2" key="1">
    <citation type="submission" date="2009-01" db="EMBL/GenBank/DDBJ databases">
        <title>Complete sequence of Desulfovibrio desulfuricans subsp. desulfuricans str. ATCC 27774.</title>
        <authorList>
            <consortium name="US DOE Joint Genome Institute"/>
            <person name="Lucas S."/>
            <person name="Copeland A."/>
            <person name="Lapidus A."/>
            <person name="Glavina del Rio T."/>
            <person name="Tice H."/>
            <person name="Bruce D."/>
            <person name="Goodwin L."/>
            <person name="Pitluck S."/>
            <person name="Sims D."/>
            <person name="Lu M."/>
            <person name="Kiss H."/>
            <person name="Meineke L."/>
            <person name="Brettin T."/>
            <person name="Detter J.C."/>
            <person name="Han C."/>
            <person name="Larimer F."/>
            <person name="Land M."/>
            <person name="Hauser L."/>
            <person name="Kyrpides N."/>
            <person name="Ovchinnikova G."/>
            <person name="Hazen T.C."/>
        </authorList>
    </citation>
    <scope>NUCLEOTIDE SEQUENCE [LARGE SCALE GENOMIC DNA]</scope>
    <source>
        <strain evidence="2">ATCC 27774</strain>
    </source>
</reference>
<dbReference type="EMBL" id="CP001358">
    <property type="protein sequence ID" value="ACL48148.1"/>
    <property type="molecule type" value="Genomic_DNA"/>
</dbReference>